<dbReference type="InterPro" id="IPR025363">
    <property type="entry name" value="DUF4267"/>
</dbReference>
<evidence type="ECO:0000313" key="3">
    <source>
        <dbReference type="Proteomes" id="UP000527143"/>
    </source>
</evidence>
<dbReference type="Pfam" id="PF14087">
    <property type="entry name" value="DUF4267"/>
    <property type="match status" value="1"/>
</dbReference>
<evidence type="ECO:0008006" key="4">
    <source>
        <dbReference type="Google" id="ProtNLM"/>
    </source>
</evidence>
<accession>A0A840YP63</accession>
<keyword evidence="1" id="KW-0472">Membrane</keyword>
<comment type="caution">
    <text evidence="2">The sequence shown here is derived from an EMBL/GenBank/DDBJ whole genome shotgun (WGS) entry which is preliminary data.</text>
</comment>
<evidence type="ECO:0000313" key="2">
    <source>
        <dbReference type="EMBL" id="MBB5712316.1"/>
    </source>
</evidence>
<protein>
    <recommendedName>
        <fullName evidence="4">DUF4267 domain-containing protein</fullName>
    </recommendedName>
</protein>
<gene>
    <name evidence="2" type="ORF">FHT02_003574</name>
</gene>
<keyword evidence="1" id="KW-0812">Transmembrane</keyword>
<dbReference type="Proteomes" id="UP000527143">
    <property type="component" value="Unassembled WGS sequence"/>
</dbReference>
<feature type="transmembrane region" description="Helical" evidence="1">
    <location>
        <begin position="75"/>
        <end position="95"/>
    </location>
</feature>
<organism evidence="2 3">
    <name type="scientific">Sphingomonas xinjiangensis</name>
    <dbReference type="NCBI Taxonomy" id="643568"/>
    <lineage>
        <taxon>Bacteria</taxon>
        <taxon>Pseudomonadati</taxon>
        <taxon>Pseudomonadota</taxon>
        <taxon>Alphaproteobacteria</taxon>
        <taxon>Sphingomonadales</taxon>
        <taxon>Sphingomonadaceae</taxon>
        <taxon>Sphingomonas</taxon>
    </lineage>
</organism>
<evidence type="ECO:0000256" key="1">
    <source>
        <dbReference type="SAM" id="Phobius"/>
    </source>
</evidence>
<sequence>MVLKEPVSLVVCLLALVFLMLGGLFVATPAPAAWIYGLPSRDPAALFYVRAIGFRDIALAAYLLGLTLTRQRRALSIVLTVTIIIPTGDLLLLASSGAGGATSYLLHGTSLLCFSALVLWTRQVLQVSARQ</sequence>
<feature type="transmembrane region" description="Helical" evidence="1">
    <location>
        <begin position="101"/>
        <end position="120"/>
    </location>
</feature>
<feature type="transmembrane region" description="Helical" evidence="1">
    <location>
        <begin position="48"/>
        <end position="68"/>
    </location>
</feature>
<dbReference type="RefSeq" id="WP_184090649.1">
    <property type="nucleotide sequence ID" value="NZ_JACIJF010000015.1"/>
</dbReference>
<name>A0A840YP63_9SPHN</name>
<reference evidence="2 3" key="1">
    <citation type="submission" date="2020-08" db="EMBL/GenBank/DDBJ databases">
        <title>Genomic Encyclopedia of Type Strains, Phase IV (KMG-IV): sequencing the most valuable type-strain genomes for metagenomic binning, comparative biology and taxonomic classification.</title>
        <authorList>
            <person name="Goeker M."/>
        </authorList>
    </citation>
    <scope>NUCLEOTIDE SEQUENCE [LARGE SCALE GENOMIC DNA]</scope>
    <source>
        <strain evidence="2 3">DSM 26736</strain>
    </source>
</reference>
<keyword evidence="3" id="KW-1185">Reference proteome</keyword>
<dbReference type="EMBL" id="JACIJF010000015">
    <property type="protein sequence ID" value="MBB5712316.1"/>
    <property type="molecule type" value="Genomic_DNA"/>
</dbReference>
<keyword evidence="1" id="KW-1133">Transmembrane helix</keyword>
<proteinExistence type="predicted"/>
<dbReference type="AlphaFoldDB" id="A0A840YP63"/>